<dbReference type="PANTHER" id="PTHR10791:SF142">
    <property type="entry name" value="BIDIRECTIONAL SUGAR TRANSPORTER SWEET16"/>
    <property type="match status" value="1"/>
</dbReference>
<dbReference type="PANTHER" id="PTHR10791">
    <property type="entry name" value="RAG1-ACTIVATING PROTEIN 1"/>
    <property type="match status" value="1"/>
</dbReference>
<feature type="transmembrane region" description="Helical" evidence="9">
    <location>
        <begin position="135"/>
        <end position="156"/>
    </location>
</feature>
<keyword evidence="4 9" id="KW-0762">Sugar transport</keyword>
<dbReference type="InterPro" id="IPR047664">
    <property type="entry name" value="SWEET"/>
</dbReference>
<evidence type="ECO:0000313" key="12">
    <source>
        <dbReference type="Proteomes" id="UP000030645"/>
    </source>
</evidence>
<keyword evidence="8 9" id="KW-0472">Membrane</keyword>
<evidence type="ECO:0000256" key="6">
    <source>
        <dbReference type="ARBA" id="ARBA00022737"/>
    </source>
</evidence>
<keyword evidence="5 9" id="KW-0812">Transmembrane</keyword>
<evidence type="ECO:0000256" key="9">
    <source>
        <dbReference type="RuleBase" id="RU910715"/>
    </source>
</evidence>
<dbReference type="FunFam" id="1.20.1280.290:FF:000001">
    <property type="entry name" value="Bidirectional sugar transporter SWEET"/>
    <property type="match status" value="1"/>
</dbReference>
<evidence type="ECO:0000256" key="10">
    <source>
        <dbReference type="SAM" id="MobiDB-lite"/>
    </source>
</evidence>
<evidence type="ECO:0000256" key="5">
    <source>
        <dbReference type="ARBA" id="ARBA00022692"/>
    </source>
</evidence>
<feature type="region of interest" description="Disordered" evidence="10">
    <location>
        <begin position="243"/>
        <end position="263"/>
    </location>
</feature>
<keyword evidence="3 9" id="KW-0813">Transport</keyword>
<feature type="transmembrane region" description="Helical" evidence="9">
    <location>
        <begin position="75"/>
        <end position="97"/>
    </location>
</feature>
<feature type="transmembrane region" description="Helical" evidence="9">
    <location>
        <begin position="196"/>
        <end position="217"/>
    </location>
</feature>
<dbReference type="Proteomes" id="UP000030645">
    <property type="component" value="Unassembled WGS sequence"/>
</dbReference>
<dbReference type="AlphaFoldDB" id="W9RBF5"/>
<dbReference type="Gene3D" id="1.20.1280.290">
    <property type="match status" value="2"/>
</dbReference>
<dbReference type="GO" id="GO:0005886">
    <property type="term" value="C:plasma membrane"/>
    <property type="evidence" value="ECO:0007669"/>
    <property type="project" value="UniProtKB-SubCell"/>
</dbReference>
<comment type="function">
    <text evidence="9">Mediates both low-affinity uptake and efflux of sugar across the membrane.</text>
</comment>
<dbReference type="InterPro" id="IPR004316">
    <property type="entry name" value="SWEET_rpt"/>
</dbReference>
<reference evidence="12" key="1">
    <citation type="submission" date="2013-01" db="EMBL/GenBank/DDBJ databases">
        <title>Draft Genome Sequence of a Mulberry Tree, Morus notabilis C.K. Schneid.</title>
        <authorList>
            <person name="He N."/>
            <person name="Zhao S."/>
        </authorList>
    </citation>
    <scope>NUCLEOTIDE SEQUENCE</scope>
</reference>
<evidence type="ECO:0000313" key="11">
    <source>
        <dbReference type="EMBL" id="EXB81008.1"/>
    </source>
</evidence>
<keyword evidence="7 9" id="KW-1133">Transmembrane helix</keyword>
<evidence type="ECO:0000256" key="8">
    <source>
        <dbReference type="ARBA" id="ARBA00023136"/>
    </source>
</evidence>
<organism evidence="11 12">
    <name type="scientific">Morus notabilis</name>
    <dbReference type="NCBI Taxonomy" id="981085"/>
    <lineage>
        <taxon>Eukaryota</taxon>
        <taxon>Viridiplantae</taxon>
        <taxon>Streptophyta</taxon>
        <taxon>Embryophyta</taxon>
        <taxon>Tracheophyta</taxon>
        <taxon>Spermatophyta</taxon>
        <taxon>Magnoliopsida</taxon>
        <taxon>eudicotyledons</taxon>
        <taxon>Gunneridae</taxon>
        <taxon>Pentapetalae</taxon>
        <taxon>rosids</taxon>
        <taxon>fabids</taxon>
        <taxon>Rosales</taxon>
        <taxon>Moraceae</taxon>
        <taxon>Moreae</taxon>
        <taxon>Morus</taxon>
    </lineage>
</organism>
<evidence type="ECO:0000256" key="3">
    <source>
        <dbReference type="ARBA" id="ARBA00022448"/>
    </source>
</evidence>
<proteinExistence type="inferred from homology"/>
<evidence type="ECO:0000256" key="1">
    <source>
        <dbReference type="ARBA" id="ARBA00004127"/>
    </source>
</evidence>
<evidence type="ECO:0000256" key="2">
    <source>
        <dbReference type="ARBA" id="ARBA00007809"/>
    </source>
</evidence>
<feature type="transmembrane region" description="Helical" evidence="9">
    <location>
        <begin position="168"/>
        <end position="190"/>
    </location>
</feature>
<dbReference type="Pfam" id="PF03083">
    <property type="entry name" value="MtN3_slv"/>
    <property type="match status" value="2"/>
</dbReference>
<evidence type="ECO:0000256" key="7">
    <source>
        <dbReference type="ARBA" id="ARBA00022989"/>
    </source>
</evidence>
<dbReference type="eggNOG" id="KOG1623">
    <property type="taxonomic scope" value="Eukaryota"/>
</dbReference>
<feature type="transmembrane region" description="Helical" evidence="9">
    <location>
        <begin position="15"/>
        <end position="39"/>
    </location>
</feature>
<dbReference type="GO" id="GO:0051260">
    <property type="term" value="P:protein homooligomerization"/>
    <property type="evidence" value="ECO:0007669"/>
    <property type="project" value="UniProtKB-ARBA"/>
</dbReference>
<keyword evidence="6" id="KW-0677">Repeat</keyword>
<name>W9RBF5_9ROSA</name>
<dbReference type="FunFam" id="1.20.1280.290:FF:000002">
    <property type="entry name" value="Bidirectional sugar transporter SWEET"/>
    <property type="match status" value="1"/>
</dbReference>
<comment type="subcellular location">
    <subcellularLocation>
        <location evidence="9">Cell membrane</location>
        <topology evidence="9">Multi-pass membrane protein</topology>
    </subcellularLocation>
    <subcellularLocation>
        <location evidence="1">Endomembrane system</location>
        <topology evidence="1">Multi-pass membrane protein</topology>
    </subcellularLocation>
</comment>
<dbReference type="GO" id="GO:0012505">
    <property type="term" value="C:endomembrane system"/>
    <property type="evidence" value="ECO:0007669"/>
    <property type="project" value="UniProtKB-SubCell"/>
</dbReference>
<accession>W9RBF5</accession>
<comment type="similarity">
    <text evidence="2 9">Belongs to the SWEET sugar transporter family.</text>
</comment>
<gene>
    <name evidence="11" type="ORF">L484_003052</name>
</gene>
<dbReference type="EMBL" id="KE344830">
    <property type="protein sequence ID" value="EXB81008.1"/>
    <property type="molecule type" value="Genomic_DNA"/>
</dbReference>
<protein>
    <recommendedName>
        <fullName evidence="9">Bidirectional sugar transporter SWEET</fullName>
    </recommendedName>
</protein>
<evidence type="ECO:0000256" key="4">
    <source>
        <dbReference type="ARBA" id="ARBA00022597"/>
    </source>
</evidence>
<keyword evidence="12" id="KW-1185">Reference proteome</keyword>
<feature type="transmembrane region" description="Helical" evidence="9">
    <location>
        <begin position="109"/>
        <end position="129"/>
    </location>
</feature>
<feature type="transmembrane region" description="Helical" evidence="9">
    <location>
        <begin position="51"/>
        <end position="69"/>
    </location>
</feature>
<dbReference type="GO" id="GO:0051119">
    <property type="term" value="F:sugar transmembrane transporter activity"/>
    <property type="evidence" value="ECO:0007669"/>
    <property type="project" value="InterPro"/>
</dbReference>
<sequence>MAASLSLIIGIIDKIYTSFAGNIISILVFTSPIKTFWVVVKKKSTENYQGIPYITTLLSTSLWTFYGLLNPQGLLILTVNGAGAFLQLIYVTFFLIYAPRDKKVQTAKLIAMLNVGFPGSIIALTLLAVREEIKLTFVGILCAALTIGMYASPLSAMGMVIKMKSVEYMPFLFSFFLFLNGGIWSIYAALVKDFFVGIPNAIGFVLGSSQLIIYAIYKNKSKKSTKEEGSDVTLVKRAVEMQANRGDDDDDEDNLKNKSLHKGRSLPQPIVNQLYTMPTKLMKTLSLRSQELNSVWDFGEDLENGEKNIHP</sequence>